<organism evidence="2 3">
    <name type="scientific">Tegillarca granosa</name>
    <name type="common">Malaysian cockle</name>
    <name type="synonym">Anadara granosa</name>
    <dbReference type="NCBI Taxonomy" id="220873"/>
    <lineage>
        <taxon>Eukaryota</taxon>
        <taxon>Metazoa</taxon>
        <taxon>Spiralia</taxon>
        <taxon>Lophotrochozoa</taxon>
        <taxon>Mollusca</taxon>
        <taxon>Bivalvia</taxon>
        <taxon>Autobranchia</taxon>
        <taxon>Pteriomorphia</taxon>
        <taxon>Arcoida</taxon>
        <taxon>Arcoidea</taxon>
        <taxon>Arcidae</taxon>
        <taxon>Tegillarca</taxon>
    </lineage>
</organism>
<evidence type="ECO:0000313" key="2">
    <source>
        <dbReference type="EMBL" id="KAJ8320346.1"/>
    </source>
</evidence>
<accession>A0ABQ9FSW1</accession>
<feature type="region of interest" description="Disordered" evidence="1">
    <location>
        <begin position="31"/>
        <end position="74"/>
    </location>
</feature>
<proteinExistence type="predicted"/>
<reference evidence="2 3" key="1">
    <citation type="submission" date="2022-12" db="EMBL/GenBank/DDBJ databases">
        <title>Chromosome-level genome of Tegillarca granosa.</title>
        <authorList>
            <person name="Kim J."/>
        </authorList>
    </citation>
    <scope>NUCLEOTIDE SEQUENCE [LARGE SCALE GENOMIC DNA]</scope>
    <source>
        <strain evidence="2">Teg-2019</strain>
        <tissue evidence="2">Adductor muscle</tissue>
    </source>
</reference>
<evidence type="ECO:0000313" key="3">
    <source>
        <dbReference type="Proteomes" id="UP001217089"/>
    </source>
</evidence>
<evidence type="ECO:0000256" key="1">
    <source>
        <dbReference type="SAM" id="MobiDB-lite"/>
    </source>
</evidence>
<feature type="compositionally biased region" description="Polar residues" evidence="1">
    <location>
        <begin position="36"/>
        <end position="59"/>
    </location>
</feature>
<name>A0ABQ9FSW1_TEGGR</name>
<dbReference type="Proteomes" id="UP001217089">
    <property type="component" value="Unassembled WGS sequence"/>
</dbReference>
<protein>
    <submittedName>
        <fullName evidence="2">Uncharacterized protein</fullName>
    </submittedName>
</protein>
<gene>
    <name evidence="2" type="ORF">KUTeg_001933</name>
</gene>
<comment type="caution">
    <text evidence="2">The sequence shown here is derived from an EMBL/GenBank/DDBJ whole genome shotgun (WGS) entry which is preliminary data.</text>
</comment>
<dbReference type="EMBL" id="JARBDR010000141">
    <property type="protein sequence ID" value="KAJ8320346.1"/>
    <property type="molecule type" value="Genomic_DNA"/>
</dbReference>
<keyword evidence="3" id="KW-1185">Reference proteome</keyword>
<sequence length="74" mass="8356">MEKGTKTYPACEYYRDPMGYYQKIEKLLQEKKAKQTGKTNTQDPTNPDVNAQNTNTNAKTPDPFVTGNDVKSPI</sequence>